<dbReference type="EC" id="3.1.26.4" evidence="13"/>
<dbReference type="InterPro" id="IPR022898">
    <property type="entry name" value="RNase_HII"/>
</dbReference>
<proteinExistence type="inferred from homology"/>
<dbReference type="Gene3D" id="3.30.420.10">
    <property type="entry name" value="Ribonuclease H-like superfamily/Ribonuclease H"/>
    <property type="match status" value="1"/>
</dbReference>
<dbReference type="GO" id="GO:0046872">
    <property type="term" value="F:metal ion binding"/>
    <property type="evidence" value="ECO:0007669"/>
    <property type="project" value="UniProtKB-KW"/>
</dbReference>
<dbReference type="PANTHER" id="PTHR10954">
    <property type="entry name" value="RIBONUCLEASE H2 SUBUNIT A"/>
    <property type="match status" value="1"/>
</dbReference>
<dbReference type="NCBIfam" id="NF000595">
    <property type="entry name" value="PRK00015.1-3"/>
    <property type="match status" value="1"/>
</dbReference>
<dbReference type="InterPro" id="IPR036397">
    <property type="entry name" value="RNaseH_sf"/>
</dbReference>
<dbReference type="STRING" id="1802338.A2541_01160"/>
<comment type="subcellular location">
    <subcellularLocation>
        <location evidence="4">Cytoplasm</location>
    </subcellularLocation>
</comment>
<evidence type="ECO:0000256" key="11">
    <source>
        <dbReference type="ARBA" id="ARBA00023211"/>
    </source>
</evidence>
<name>A0A1G2PFC4_9BACT</name>
<comment type="function">
    <text evidence="3 13">Endonuclease that specifically degrades the RNA of RNA-DNA hybrids.</text>
</comment>
<evidence type="ECO:0000256" key="6">
    <source>
        <dbReference type="ARBA" id="ARBA00022490"/>
    </source>
</evidence>
<feature type="domain" description="RNase H type-2" evidence="14">
    <location>
        <begin position="5"/>
        <end position="205"/>
    </location>
</feature>
<dbReference type="CDD" id="cd07182">
    <property type="entry name" value="RNase_HII_bacteria_HII_like"/>
    <property type="match status" value="1"/>
</dbReference>
<evidence type="ECO:0000256" key="12">
    <source>
        <dbReference type="PROSITE-ProRule" id="PRU01319"/>
    </source>
</evidence>
<keyword evidence="10 12" id="KW-0378">Hydrolase</keyword>
<dbReference type="GO" id="GO:0005737">
    <property type="term" value="C:cytoplasm"/>
    <property type="evidence" value="ECO:0007669"/>
    <property type="project" value="UniProtKB-SubCell"/>
</dbReference>
<keyword evidence="7 12" id="KW-0540">Nuclease</keyword>
<comment type="cofactor">
    <cofactor evidence="2">
        <name>Mg(2+)</name>
        <dbReference type="ChEBI" id="CHEBI:18420"/>
    </cofactor>
</comment>
<comment type="cofactor">
    <cofactor evidence="12">
        <name>Mn(2+)</name>
        <dbReference type="ChEBI" id="CHEBI:29035"/>
    </cofactor>
    <cofactor evidence="12">
        <name>Mg(2+)</name>
        <dbReference type="ChEBI" id="CHEBI:18420"/>
    </cofactor>
    <text evidence="12">Manganese or magnesium. Binds 1 divalent metal ion per monomer in the absence of substrate. May bind a second metal ion after substrate binding.</text>
</comment>
<dbReference type="GO" id="GO:0032299">
    <property type="term" value="C:ribonuclease H2 complex"/>
    <property type="evidence" value="ECO:0007669"/>
    <property type="project" value="TreeGrafter"/>
</dbReference>
<evidence type="ECO:0000256" key="13">
    <source>
        <dbReference type="RuleBase" id="RU003515"/>
    </source>
</evidence>
<keyword evidence="6" id="KW-0963">Cytoplasm</keyword>
<reference evidence="15 16" key="1">
    <citation type="journal article" date="2016" name="Nat. Commun.">
        <title>Thousands of microbial genomes shed light on interconnected biogeochemical processes in an aquifer system.</title>
        <authorList>
            <person name="Anantharaman K."/>
            <person name="Brown C.T."/>
            <person name="Hug L.A."/>
            <person name="Sharon I."/>
            <person name="Castelle C.J."/>
            <person name="Probst A.J."/>
            <person name="Thomas B.C."/>
            <person name="Singh A."/>
            <person name="Wilkins M.J."/>
            <person name="Karaoz U."/>
            <person name="Brodie E.L."/>
            <person name="Williams K.H."/>
            <person name="Hubbard S.S."/>
            <person name="Banfield J.F."/>
        </authorList>
    </citation>
    <scope>NUCLEOTIDE SEQUENCE [LARGE SCALE GENOMIC DNA]</scope>
</reference>
<dbReference type="InterPro" id="IPR024567">
    <property type="entry name" value="RNase_HII/HIII_dom"/>
</dbReference>
<dbReference type="GO" id="GO:0004523">
    <property type="term" value="F:RNA-DNA hybrid ribonuclease activity"/>
    <property type="evidence" value="ECO:0007669"/>
    <property type="project" value="UniProtKB-UniRule"/>
</dbReference>
<dbReference type="GO" id="GO:0043137">
    <property type="term" value="P:DNA replication, removal of RNA primer"/>
    <property type="evidence" value="ECO:0007669"/>
    <property type="project" value="TreeGrafter"/>
</dbReference>
<dbReference type="AlphaFoldDB" id="A0A1G2PFC4"/>
<evidence type="ECO:0000256" key="10">
    <source>
        <dbReference type="ARBA" id="ARBA00022801"/>
    </source>
</evidence>
<dbReference type="SUPFAM" id="SSF53098">
    <property type="entry name" value="Ribonuclease H-like"/>
    <property type="match status" value="1"/>
</dbReference>
<feature type="binding site" evidence="12">
    <location>
        <position position="121"/>
    </location>
    <ligand>
        <name>a divalent metal cation</name>
        <dbReference type="ChEBI" id="CHEBI:60240"/>
    </ligand>
</feature>
<evidence type="ECO:0000313" key="15">
    <source>
        <dbReference type="EMBL" id="OHA47007.1"/>
    </source>
</evidence>
<evidence type="ECO:0000256" key="5">
    <source>
        <dbReference type="ARBA" id="ARBA00007383"/>
    </source>
</evidence>
<comment type="similarity">
    <text evidence="5 13">Belongs to the RNase HII family.</text>
</comment>
<keyword evidence="11" id="KW-0464">Manganese</keyword>
<evidence type="ECO:0000256" key="1">
    <source>
        <dbReference type="ARBA" id="ARBA00000077"/>
    </source>
</evidence>
<feature type="binding site" evidence="12">
    <location>
        <position position="12"/>
    </location>
    <ligand>
        <name>a divalent metal cation</name>
        <dbReference type="ChEBI" id="CHEBI:60240"/>
    </ligand>
</feature>
<gene>
    <name evidence="15" type="ORF">A2541_01160</name>
</gene>
<comment type="catalytic activity">
    <reaction evidence="1 12 13">
        <text>Endonucleolytic cleavage to 5'-phosphomonoester.</text>
        <dbReference type="EC" id="3.1.26.4"/>
    </reaction>
</comment>
<sequence length="205" mass="23361">MFKPKYIVGIDEVGRGPIAGPVAVCALCICQNKTSKNQKDKFTMVNFEKFKDSKKLSHLQRLKWLEKINVEKEKGNIFYKVCFESNKIIDEKGLVFAINKCLTNSLKFLNKKPDETQILLDGGLRAPKEYKNQKTIIKGDEKELAIALASIVAKVTRDVLMVKLAKKYPGYRLEKHKGYGTKKHYQALKNKGISAIHRKSFLRGL</sequence>
<dbReference type="GO" id="GO:0003723">
    <property type="term" value="F:RNA binding"/>
    <property type="evidence" value="ECO:0007669"/>
    <property type="project" value="UniProtKB-UniRule"/>
</dbReference>
<accession>A0A1G2PFC4</accession>
<dbReference type="Pfam" id="PF01351">
    <property type="entry name" value="RNase_HII"/>
    <property type="match status" value="1"/>
</dbReference>
<evidence type="ECO:0000256" key="7">
    <source>
        <dbReference type="ARBA" id="ARBA00022722"/>
    </source>
</evidence>
<evidence type="ECO:0000256" key="3">
    <source>
        <dbReference type="ARBA" id="ARBA00004065"/>
    </source>
</evidence>
<evidence type="ECO:0000256" key="8">
    <source>
        <dbReference type="ARBA" id="ARBA00022723"/>
    </source>
</evidence>
<evidence type="ECO:0000259" key="14">
    <source>
        <dbReference type="PROSITE" id="PS51975"/>
    </source>
</evidence>
<evidence type="ECO:0000256" key="9">
    <source>
        <dbReference type="ARBA" id="ARBA00022759"/>
    </source>
</evidence>
<dbReference type="PROSITE" id="PS51975">
    <property type="entry name" value="RNASE_H_2"/>
    <property type="match status" value="1"/>
</dbReference>
<dbReference type="GO" id="GO:0006298">
    <property type="term" value="P:mismatch repair"/>
    <property type="evidence" value="ECO:0007669"/>
    <property type="project" value="TreeGrafter"/>
</dbReference>
<dbReference type="InterPro" id="IPR012337">
    <property type="entry name" value="RNaseH-like_sf"/>
</dbReference>
<dbReference type="PANTHER" id="PTHR10954:SF18">
    <property type="entry name" value="RIBONUCLEASE HII"/>
    <property type="match status" value="1"/>
</dbReference>
<evidence type="ECO:0000256" key="4">
    <source>
        <dbReference type="ARBA" id="ARBA00004496"/>
    </source>
</evidence>
<protein>
    <recommendedName>
        <fullName evidence="13">Ribonuclease</fullName>
        <ecNumber evidence="13">3.1.26.4</ecNumber>
    </recommendedName>
</protein>
<dbReference type="InterPro" id="IPR001352">
    <property type="entry name" value="RNase_HII/HIII"/>
</dbReference>
<evidence type="ECO:0000313" key="16">
    <source>
        <dbReference type="Proteomes" id="UP000176965"/>
    </source>
</evidence>
<comment type="caution">
    <text evidence="15">The sequence shown here is derived from an EMBL/GenBank/DDBJ whole genome shotgun (WGS) entry which is preliminary data.</text>
</comment>
<feature type="binding site" evidence="12">
    <location>
        <position position="11"/>
    </location>
    <ligand>
        <name>a divalent metal cation</name>
        <dbReference type="ChEBI" id="CHEBI:60240"/>
    </ligand>
</feature>
<keyword evidence="8 12" id="KW-0479">Metal-binding</keyword>
<dbReference type="EMBL" id="MHSQ01000022">
    <property type="protein sequence ID" value="OHA47007.1"/>
    <property type="molecule type" value="Genomic_DNA"/>
</dbReference>
<keyword evidence="9 12" id="KW-0255">Endonuclease</keyword>
<organism evidence="15 16">
    <name type="scientific">Candidatus Taylorbacteria bacterium RIFOXYD2_FULL_36_9</name>
    <dbReference type="NCBI Taxonomy" id="1802338"/>
    <lineage>
        <taxon>Bacteria</taxon>
        <taxon>Candidatus Tayloriibacteriota</taxon>
    </lineage>
</organism>
<dbReference type="Proteomes" id="UP000176965">
    <property type="component" value="Unassembled WGS sequence"/>
</dbReference>
<evidence type="ECO:0000256" key="2">
    <source>
        <dbReference type="ARBA" id="ARBA00001946"/>
    </source>
</evidence>